<reference evidence="3" key="1">
    <citation type="submission" date="2024-01" db="EMBL/GenBank/DDBJ databases">
        <authorList>
            <person name="Webb A."/>
        </authorList>
    </citation>
    <scope>NUCLEOTIDE SEQUENCE</scope>
    <source>
        <strain evidence="3">Pm1</strain>
    </source>
</reference>
<dbReference type="EMBL" id="CAKLBY020000217">
    <property type="protein sequence ID" value="CAK7934786.1"/>
    <property type="molecule type" value="Genomic_DNA"/>
</dbReference>
<feature type="repeat" description="TPR" evidence="1">
    <location>
        <begin position="28"/>
        <end position="61"/>
    </location>
</feature>
<dbReference type="AlphaFoldDB" id="A0AAV1UJW6"/>
<gene>
    <name evidence="3" type="ORF">PM001_LOCUS19936</name>
</gene>
<dbReference type="SUPFAM" id="SSF48452">
    <property type="entry name" value="TPR-like"/>
    <property type="match status" value="1"/>
</dbReference>
<evidence type="ECO:0000256" key="1">
    <source>
        <dbReference type="PROSITE-ProRule" id="PRU00339"/>
    </source>
</evidence>
<dbReference type="InterPro" id="IPR011990">
    <property type="entry name" value="TPR-like_helical_dom_sf"/>
</dbReference>
<comment type="caution">
    <text evidence="3">The sequence shown here is derived from an EMBL/GenBank/DDBJ whole genome shotgun (WGS) entry which is preliminary data.</text>
</comment>
<protein>
    <recommendedName>
        <fullName evidence="5">Tetratricopeptide repeat protein</fullName>
    </recommendedName>
</protein>
<feature type="compositionally biased region" description="Acidic residues" evidence="2">
    <location>
        <begin position="113"/>
        <end position="142"/>
    </location>
</feature>
<keyword evidence="1" id="KW-0802">TPR repeat</keyword>
<name>A0AAV1UJW6_9STRA</name>
<dbReference type="Proteomes" id="UP001162060">
    <property type="component" value="Unassembled WGS sequence"/>
</dbReference>
<evidence type="ECO:0000313" key="3">
    <source>
        <dbReference type="EMBL" id="CAK7934786.1"/>
    </source>
</evidence>
<organism evidence="3 4">
    <name type="scientific">Peronospora matthiolae</name>
    <dbReference type="NCBI Taxonomy" id="2874970"/>
    <lineage>
        <taxon>Eukaryota</taxon>
        <taxon>Sar</taxon>
        <taxon>Stramenopiles</taxon>
        <taxon>Oomycota</taxon>
        <taxon>Peronosporomycetes</taxon>
        <taxon>Peronosporales</taxon>
        <taxon>Peronosporaceae</taxon>
        <taxon>Peronospora</taxon>
    </lineage>
</organism>
<evidence type="ECO:0000256" key="2">
    <source>
        <dbReference type="SAM" id="MobiDB-lite"/>
    </source>
</evidence>
<sequence>MSMRFNARALDAANNADEGSEEIEKAYGITLAALAKAYGELGDLDAAVTVFKDAADRFPDSANVQYNLATMHMARSKSTEGNAFDAEMPDRLCQLKRKAEELESANLTVGNDGDIDGQDFEEIASSERDENSEDEEDHGDGE</sequence>
<feature type="region of interest" description="Disordered" evidence="2">
    <location>
        <begin position="104"/>
        <end position="142"/>
    </location>
</feature>
<accession>A0AAV1UJW6</accession>
<evidence type="ECO:0000313" key="4">
    <source>
        <dbReference type="Proteomes" id="UP001162060"/>
    </source>
</evidence>
<proteinExistence type="predicted"/>
<dbReference type="Gene3D" id="1.25.40.10">
    <property type="entry name" value="Tetratricopeptide repeat domain"/>
    <property type="match status" value="1"/>
</dbReference>
<dbReference type="Pfam" id="PF13428">
    <property type="entry name" value="TPR_14"/>
    <property type="match status" value="1"/>
</dbReference>
<dbReference type="PROSITE" id="PS50005">
    <property type="entry name" value="TPR"/>
    <property type="match status" value="1"/>
</dbReference>
<evidence type="ECO:0008006" key="5">
    <source>
        <dbReference type="Google" id="ProtNLM"/>
    </source>
</evidence>
<dbReference type="InterPro" id="IPR019734">
    <property type="entry name" value="TPR_rpt"/>
</dbReference>